<evidence type="ECO:0000259" key="9">
    <source>
        <dbReference type="PROSITE" id="PS50893"/>
    </source>
</evidence>
<dbReference type="CDD" id="cd18552">
    <property type="entry name" value="ABC_6TM_MsbA_like"/>
    <property type="match status" value="1"/>
</dbReference>
<evidence type="ECO:0000313" key="11">
    <source>
        <dbReference type="EMBL" id="TWU60303.1"/>
    </source>
</evidence>
<gene>
    <name evidence="11" type="primary">msbA</name>
    <name evidence="11" type="ORF">Poly51_05780</name>
</gene>
<dbReference type="InterPro" id="IPR011527">
    <property type="entry name" value="ABC1_TM_dom"/>
</dbReference>
<keyword evidence="7" id="KW-0175">Coiled coil</keyword>
<name>A0A5C6FI90_9BACT</name>
<dbReference type="InterPro" id="IPR017871">
    <property type="entry name" value="ABC_transporter-like_CS"/>
</dbReference>
<organism evidence="11 12">
    <name type="scientific">Rubripirellula tenax</name>
    <dbReference type="NCBI Taxonomy" id="2528015"/>
    <lineage>
        <taxon>Bacteria</taxon>
        <taxon>Pseudomonadati</taxon>
        <taxon>Planctomycetota</taxon>
        <taxon>Planctomycetia</taxon>
        <taxon>Pirellulales</taxon>
        <taxon>Pirellulaceae</taxon>
        <taxon>Rubripirellula</taxon>
    </lineage>
</organism>
<keyword evidence="4 11" id="KW-0067">ATP-binding</keyword>
<proteinExistence type="predicted"/>
<feature type="domain" description="ABC transmembrane type-1" evidence="10">
    <location>
        <begin position="116"/>
        <end position="390"/>
    </location>
</feature>
<dbReference type="Pfam" id="PF00664">
    <property type="entry name" value="ABC_membrane"/>
    <property type="match status" value="1"/>
</dbReference>
<dbReference type="EMBL" id="SJPW01000001">
    <property type="protein sequence ID" value="TWU60303.1"/>
    <property type="molecule type" value="Genomic_DNA"/>
</dbReference>
<comment type="subcellular location">
    <subcellularLocation>
        <location evidence="1">Cell membrane</location>
        <topology evidence="1">Multi-pass membrane protein</topology>
    </subcellularLocation>
</comment>
<accession>A0A5C6FI90</accession>
<dbReference type="SUPFAM" id="SSF52540">
    <property type="entry name" value="P-loop containing nucleoside triphosphate hydrolases"/>
    <property type="match status" value="1"/>
</dbReference>
<feature type="domain" description="ABC transporter" evidence="9">
    <location>
        <begin position="424"/>
        <end position="659"/>
    </location>
</feature>
<dbReference type="PANTHER" id="PTHR43394:SF1">
    <property type="entry name" value="ATP-BINDING CASSETTE SUB-FAMILY B MEMBER 10, MITOCHONDRIAL"/>
    <property type="match status" value="1"/>
</dbReference>
<dbReference type="PROSITE" id="PS50893">
    <property type="entry name" value="ABC_TRANSPORTER_2"/>
    <property type="match status" value="1"/>
</dbReference>
<dbReference type="AlphaFoldDB" id="A0A5C6FI90"/>
<keyword evidence="3" id="KW-0547">Nucleotide-binding</keyword>
<dbReference type="GO" id="GO:0005886">
    <property type="term" value="C:plasma membrane"/>
    <property type="evidence" value="ECO:0007669"/>
    <property type="project" value="UniProtKB-SubCell"/>
</dbReference>
<dbReference type="InterPro" id="IPR003439">
    <property type="entry name" value="ABC_transporter-like_ATP-bd"/>
</dbReference>
<dbReference type="Proteomes" id="UP000318288">
    <property type="component" value="Unassembled WGS sequence"/>
</dbReference>
<dbReference type="GO" id="GO:0016887">
    <property type="term" value="F:ATP hydrolysis activity"/>
    <property type="evidence" value="ECO:0007669"/>
    <property type="project" value="InterPro"/>
</dbReference>
<evidence type="ECO:0000256" key="7">
    <source>
        <dbReference type="SAM" id="Coils"/>
    </source>
</evidence>
<dbReference type="InterPro" id="IPR003593">
    <property type="entry name" value="AAA+_ATPase"/>
</dbReference>
<evidence type="ECO:0000256" key="8">
    <source>
        <dbReference type="SAM" id="Phobius"/>
    </source>
</evidence>
<dbReference type="FunFam" id="3.40.50.300:FF:000218">
    <property type="entry name" value="Multidrug ABC transporter ATP-binding protein"/>
    <property type="match status" value="1"/>
</dbReference>
<evidence type="ECO:0000256" key="4">
    <source>
        <dbReference type="ARBA" id="ARBA00022840"/>
    </source>
</evidence>
<keyword evidence="6 8" id="KW-0472">Membrane</keyword>
<dbReference type="GO" id="GO:0015421">
    <property type="term" value="F:ABC-type oligopeptide transporter activity"/>
    <property type="evidence" value="ECO:0007669"/>
    <property type="project" value="TreeGrafter"/>
</dbReference>
<dbReference type="Pfam" id="PF00005">
    <property type="entry name" value="ABC_tran"/>
    <property type="match status" value="1"/>
</dbReference>
<dbReference type="RefSeq" id="WP_146454003.1">
    <property type="nucleotide sequence ID" value="NZ_SJPW01000001.1"/>
</dbReference>
<feature type="transmembrane region" description="Helical" evidence="8">
    <location>
        <begin position="132"/>
        <end position="156"/>
    </location>
</feature>
<evidence type="ECO:0000256" key="6">
    <source>
        <dbReference type="ARBA" id="ARBA00023136"/>
    </source>
</evidence>
<reference evidence="11 12" key="1">
    <citation type="submission" date="2019-02" db="EMBL/GenBank/DDBJ databases">
        <title>Deep-cultivation of Planctomycetes and their phenomic and genomic characterization uncovers novel biology.</title>
        <authorList>
            <person name="Wiegand S."/>
            <person name="Jogler M."/>
            <person name="Boedeker C."/>
            <person name="Pinto D."/>
            <person name="Vollmers J."/>
            <person name="Rivas-Marin E."/>
            <person name="Kohn T."/>
            <person name="Peeters S.H."/>
            <person name="Heuer A."/>
            <person name="Rast P."/>
            <person name="Oberbeckmann S."/>
            <person name="Bunk B."/>
            <person name="Jeske O."/>
            <person name="Meyerdierks A."/>
            <person name="Storesund J.E."/>
            <person name="Kallscheuer N."/>
            <person name="Luecker S."/>
            <person name="Lage O.M."/>
            <person name="Pohl T."/>
            <person name="Merkel B.J."/>
            <person name="Hornburger P."/>
            <person name="Mueller R.-W."/>
            <person name="Bruemmer F."/>
            <person name="Labrenz M."/>
            <person name="Spormann A.M."/>
            <person name="Op Den Camp H."/>
            <person name="Overmann J."/>
            <person name="Amann R."/>
            <person name="Jetten M.S.M."/>
            <person name="Mascher T."/>
            <person name="Medema M.H."/>
            <person name="Devos D.P."/>
            <person name="Kaster A.-K."/>
            <person name="Ovreas L."/>
            <person name="Rohde M."/>
            <person name="Galperin M.Y."/>
            <person name="Jogler C."/>
        </authorList>
    </citation>
    <scope>NUCLEOTIDE SEQUENCE [LARGE SCALE GENOMIC DNA]</scope>
    <source>
        <strain evidence="11 12">Poly51</strain>
    </source>
</reference>
<evidence type="ECO:0000256" key="3">
    <source>
        <dbReference type="ARBA" id="ARBA00022741"/>
    </source>
</evidence>
<keyword evidence="11" id="KW-0378">Hydrolase</keyword>
<dbReference type="SUPFAM" id="SSF90123">
    <property type="entry name" value="ABC transporter transmembrane region"/>
    <property type="match status" value="1"/>
</dbReference>
<keyword evidence="12" id="KW-1185">Reference proteome</keyword>
<dbReference type="OrthoDB" id="9762778at2"/>
<dbReference type="SMART" id="SM00382">
    <property type="entry name" value="AAA"/>
    <property type="match status" value="1"/>
</dbReference>
<keyword evidence="2 8" id="KW-0812">Transmembrane</keyword>
<comment type="caution">
    <text evidence="11">The sequence shown here is derived from an EMBL/GenBank/DDBJ whole genome shotgun (WGS) entry which is preliminary data.</text>
</comment>
<evidence type="ECO:0000256" key="1">
    <source>
        <dbReference type="ARBA" id="ARBA00004651"/>
    </source>
</evidence>
<dbReference type="PROSITE" id="PS50929">
    <property type="entry name" value="ABC_TM1F"/>
    <property type="match status" value="1"/>
</dbReference>
<dbReference type="InterPro" id="IPR027417">
    <property type="entry name" value="P-loop_NTPase"/>
</dbReference>
<protein>
    <submittedName>
        <fullName evidence="11">Lipid A export ATP-binding/permease protein MsbA</fullName>
        <ecNumber evidence="11">3.6.3.-</ecNumber>
    </submittedName>
</protein>
<feature type="coiled-coil region" evidence="7">
    <location>
        <begin position="60"/>
        <end position="87"/>
    </location>
</feature>
<dbReference type="PROSITE" id="PS00211">
    <property type="entry name" value="ABC_TRANSPORTER_1"/>
    <property type="match status" value="1"/>
</dbReference>
<sequence length="665" mass="73275">MKNFGRVLAMAAKRRWSLVGILATSLLVAVLWGANIGAIYPLVEVVFEGKSFPTYTAEKIASANEQIEAFDDEIVLLDEQIASAEADKSSPLIVRRDTAEAKRKATADGVYYLAKFKPTIDRYAPRGPYQTLLLVMGFLIIGTLVKLTALSVNLMLVQFVAEKVSLELRAVFFRKALHLDLDSFGENGSADLTSRLTNDISNVTAGLTVLLGRLIREPLKMAVCFAGAMYVCPRLLLLVMVVTPVVALVMNYLSKAIRRASRKLMEEMSTLYGMLNDSFSGIRVVKAFTTQGFERARFNKATQSLYRKSMKMAFYNTLARSSSEMLGICTVSLAILAGGYLVVNQQTHLLGIRMTTNPLSVGEVLTFFAMLIGASDPAKKLSDVWSGLQRGIAATDRVFTVIDKEVRVKEPTSAREPMRPHGKIVFENIAYQYPSGPIVLRGIDLTIRHGETIAVVGPNGSGKSTIVNLLCRFDDPQSGTVFMDDVPLDQMRTRDLRKRIALVTQRTVLFDDTIENNIRYGCPGADAHAVVRAAKLAFADDFIHRKMPDGYQTVLGAGGMRLSGGQMQRIALARAFLRDPDILILDEATSQIDLESEQLIHQALAKFLIDRTGVMITHRPTSLAMADRIVVIDGGLVADEGQHGDVLKRNRFYQSLCGTEFRKSA</sequence>
<evidence type="ECO:0000256" key="5">
    <source>
        <dbReference type="ARBA" id="ARBA00022989"/>
    </source>
</evidence>
<keyword evidence="5 8" id="KW-1133">Transmembrane helix</keyword>
<dbReference type="Gene3D" id="1.20.1560.10">
    <property type="entry name" value="ABC transporter type 1, transmembrane domain"/>
    <property type="match status" value="1"/>
</dbReference>
<feature type="transmembrane region" description="Helical" evidence="8">
    <location>
        <begin position="235"/>
        <end position="253"/>
    </location>
</feature>
<dbReference type="InterPro" id="IPR036640">
    <property type="entry name" value="ABC1_TM_sf"/>
</dbReference>
<evidence type="ECO:0000259" key="10">
    <source>
        <dbReference type="PROSITE" id="PS50929"/>
    </source>
</evidence>
<dbReference type="InterPro" id="IPR039421">
    <property type="entry name" value="Type_1_exporter"/>
</dbReference>
<dbReference type="GO" id="GO:0005524">
    <property type="term" value="F:ATP binding"/>
    <property type="evidence" value="ECO:0007669"/>
    <property type="project" value="UniProtKB-KW"/>
</dbReference>
<evidence type="ECO:0000313" key="12">
    <source>
        <dbReference type="Proteomes" id="UP000318288"/>
    </source>
</evidence>
<dbReference type="EC" id="3.6.3.-" evidence="11"/>
<dbReference type="PANTHER" id="PTHR43394">
    <property type="entry name" value="ATP-DEPENDENT PERMEASE MDL1, MITOCHONDRIAL"/>
    <property type="match status" value="1"/>
</dbReference>
<dbReference type="Gene3D" id="3.40.50.300">
    <property type="entry name" value="P-loop containing nucleotide triphosphate hydrolases"/>
    <property type="match status" value="1"/>
</dbReference>
<evidence type="ECO:0000256" key="2">
    <source>
        <dbReference type="ARBA" id="ARBA00022692"/>
    </source>
</evidence>